<dbReference type="InterPro" id="IPR006001">
    <property type="entry name" value="Therm_gnt_kin"/>
</dbReference>
<evidence type="ECO:0000256" key="7">
    <source>
        <dbReference type="ARBA" id="ARBA00022840"/>
    </source>
</evidence>
<evidence type="ECO:0000259" key="9">
    <source>
        <dbReference type="Pfam" id="PF01636"/>
    </source>
</evidence>
<dbReference type="SUPFAM" id="SSF52540">
    <property type="entry name" value="P-loop containing nucleoside triphosphate hydrolases"/>
    <property type="match status" value="1"/>
</dbReference>
<accession>A0AAV3XK57</accession>
<keyword evidence="6" id="KW-0418">Kinase</keyword>
<evidence type="ECO:0000256" key="2">
    <source>
        <dbReference type="ARBA" id="ARBA00008420"/>
    </source>
</evidence>
<keyword evidence="5" id="KW-0547">Nucleotide-binding</keyword>
<proteinExistence type="inferred from homology"/>
<comment type="similarity">
    <text evidence="2">Belongs to the gluconokinase GntK/GntV family.</text>
</comment>
<keyword evidence="7" id="KW-0067">ATP-binding</keyword>
<gene>
    <name evidence="10" type="ORF">MiSe_76770</name>
</gene>
<dbReference type="Gene3D" id="3.40.50.300">
    <property type="entry name" value="P-loop containing nucleotide triphosphate hydrolases"/>
    <property type="match status" value="1"/>
</dbReference>
<comment type="caution">
    <text evidence="10">The sequence shown here is derived from an EMBL/GenBank/DDBJ whole genome shotgun (WGS) entry which is preliminary data.</text>
</comment>
<comment type="catalytic activity">
    <reaction evidence="8">
        <text>D-gluconate + ATP = 6-phospho-D-gluconate + ADP + H(+)</text>
        <dbReference type="Rhea" id="RHEA:19433"/>
        <dbReference type="ChEBI" id="CHEBI:15378"/>
        <dbReference type="ChEBI" id="CHEBI:18391"/>
        <dbReference type="ChEBI" id="CHEBI:30616"/>
        <dbReference type="ChEBI" id="CHEBI:58759"/>
        <dbReference type="ChEBI" id="CHEBI:456216"/>
        <dbReference type="EC" id="2.7.1.12"/>
    </reaction>
</comment>
<dbReference type="Pfam" id="PF13671">
    <property type="entry name" value="AAA_33"/>
    <property type="match status" value="1"/>
</dbReference>
<sequence>MRQSRHGKPTILRRNLVFCVSPGFVCKFVLQIIKMTDSSLPPLIQQMMQPGFYPHPVTEPIEMIQTHVSYVLLTGDYAYKLKKPVNFGFLDYSTLELRQHFCNEELRLNQQGAGEIYLEVLPITQSDTQFQIGGTGEPVEYALKMSQFPQDTLFLSLFERGKLTETLMEELGRVVAQFHAKAATNDYIKTFGEPSQVRKAFDENYEQTEKYIGGAQTQSQFEETKQYSDRFFGEYLELLNSRIKNNWIRECHGDLHLRNICLLQDKILLFDCIEFNEPFRFVDVMYDVAFTVMDLEARGRQDLGNAFLNTYIEQTGDWEGLQVLPLYLNRQSYVRAKVTSFLLDDPGVPAAEKEKAKETAAHYYKMAWQYTKPRQGKLILMSGLSGSGKSTIAKKLARRIGAIHIRSDAVRKHLGGVPLYERGPEDLYAPEMTEKTYGRLLELGIKLAATGYPVILDAKYDREALRQDAKSQSQSHQLPLQILYCTAPESVLRARLNTRSGDITDATADLLASQIAAAEPFTEAELAYVTTLDTTQDPQTLVAQILSME</sequence>
<dbReference type="PANTHER" id="PTHR43883:SF1">
    <property type="entry name" value="GLUCONOKINASE"/>
    <property type="match status" value="1"/>
</dbReference>
<dbReference type="InterPro" id="IPR052732">
    <property type="entry name" value="Cell-binding_unc_protein"/>
</dbReference>
<dbReference type="SUPFAM" id="SSF56112">
    <property type="entry name" value="Protein kinase-like (PK-like)"/>
    <property type="match status" value="1"/>
</dbReference>
<evidence type="ECO:0000256" key="5">
    <source>
        <dbReference type="ARBA" id="ARBA00022741"/>
    </source>
</evidence>
<evidence type="ECO:0000313" key="11">
    <source>
        <dbReference type="Proteomes" id="UP001050975"/>
    </source>
</evidence>
<evidence type="ECO:0000313" key="10">
    <source>
        <dbReference type="EMBL" id="GET42859.1"/>
    </source>
</evidence>
<dbReference type="GO" id="GO:0005524">
    <property type="term" value="F:ATP binding"/>
    <property type="evidence" value="ECO:0007669"/>
    <property type="project" value="UniProtKB-KW"/>
</dbReference>
<evidence type="ECO:0000256" key="6">
    <source>
        <dbReference type="ARBA" id="ARBA00022777"/>
    </source>
</evidence>
<dbReference type="InterPro" id="IPR002575">
    <property type="entry name" value="Aminoglycoside_PTrfase"/>
</dbReference>
<dbReference type="InterPro" id="IPR027417">
    <property type="entry name" value="P-loop_NTPase"/>
</dbReference>
<dbReference type="EMBL" id="BLAY01000185">
    <property type="protein sequence ID" value="GET42859.1"/>
    <property type="molecule type" value="Genomic_DNA"/>
</dbReference>
<dbReference type="Pfam" id="PF01636">
    <property type="entry name" value="APH"/>
    <property type="match status" value="1"/>
</dbReference>
<keyword evidence="4" id="KW-0808">Transferase</keyword>
<feature type="domain" description="Aminoglycoside phosphotransferase" evidence="9">
    <location>
        <begin position="164"/>
        <end position="322"/>
    </location>
</feature>
<dbReference type="AlphaFoldDB" id="A0AAV3XK57"/>
<dbReference type="Proteomes" id="UP001050975">
    <property type="component" value="Unassembled WGS sequence"/>
</dbReference>
<dbReference type="PANTHER" id="PTHR43883">
    <property type="entry name" value="SLR0207 PROTEIN"/>
    <property type="match status" value="1"/>
</dbReference>
<comment type="pathway">
    <text evidence="1">Carbohydrate acid metabolism.</text>
</comment>
<evidence type="ECO:0000256" key="1">
    <source>
        <dbReference type="ARBA" id="ARBA00004761"/>
    </source>
</evidence>
<keyword evidence="11" id="KW-1185">Reference proteome</keyword>
<organism evidence="10 11">
    <name type="scientific">Microseira wollei NIES-4236</name>
    <dbReference type="NCBI Taxonomy" id="2530354"/>
    <lineage>
        <taxon>Bacteria</taxon>
        <taxon>Bacillati</taxon>
        <taxon>Cyanobacteriota</taxon>
        <taxon>Cyanophyceae</taxon>
        <taxon>Oscillatoriophycideae</taxon>
        <taxon>Aerosakkonematales</taxon>
        <taxon>Aerosakkonemataceae</taxon>
        <taxon>Microseira</taxon>
    </lineage>
</organism>
<dbReference type="GO" id="GO:0046316">
    <property type="term" value="F:gluconokinase activity"/>
    <property type="evidence" value="ECO:0007669"/>
    <property type="project" value="UniProtKB-EC"/>
</dbReference>
<dbReference type="GO" id="GO:0005975">
    <property type="term" value="P:carbohydrate metabolic process"/>
    <property type="evidence" value="ECO:0007669"/>
    <property type="project" value="InterPro"/>
</dbReference>
<dbReference type="EC" id="2.7.1.12" evidence="3"/>
<evidence type="ECO:0000256" key="8">
    <source>
        <dbReference type="ARBA" id="ARBA00048090"/>
    </source>
</evidence>
<dbReference type="CDD" id="cd02021">
    <property type="entry name" value="GntK"/>
    <property type="match status" value="1"/>
</dbReference>
<dbReference type="Gene3D" id="3.90.1200.10">
    <property type="match status" value="1"/>
</dbReference>
<name>A0AAV3XK57_9CYAN</name>
<reference evidence="10" key="1">
    <citation type="submission" date="2019-10" db="EMBL/GenBank/DDBJ databases">
        <title>Draft genome sequece of Microseira wollei NIES-4236.</title>
        <authorList>
            <person name="Yamaguchi H."/>
            <person name="Suzuki S."/>
            <person name="Kawachi M."/>
        </authorList>
    </citation>
    <scope>NUCLEOTIDE SEQUENCE</scope>
    <source>
        <strain evidence="10">NIES-4236</strain>
    </source>
</reference>
<evidence type="ECO:0000256" key="4">
    <source>
        <dbReference type="ARBA" id="ARBA00022679"/>
    </source>
</evidence>
<evidence type="ECO:0000256" key="3">
    <source>
        <dbReference type="ARBA" id="ARBA00012054"/>
    </source>
</evidence>
<protein>
    <recommendedName>
        <fullName evidence="3">gluconokinase</fullName>
        <ecNumber evidence="3">2.7.1.12</ecNumber>
    </recommendedName>
</protein>
<dbReference type="InterPro" id="IPR011009">
    <property type="entry name" value="Kinase-like_dom_sf"/>
</dbReference>